<protein>
    <recommendedName>
        <fullName evidence="4">Secreted protein</fullName>
    </recommendedName>
</protein>
<dbReference type="EMBL" id="FMXQ01000021">
    <property type="protein sequence ID" value="SDB59185.1"/>
    <property type="molecule type" value="Genomic_DNA"/>
</dbReference>
<sequence>MKFTLGLTRTLTILAALSIFSPTIAAANNSIYVPPPKRFDHFPKIPVKVIRNVDTSRVCPRRPGMRVVACAVVHRGECWIMITHKPMTQAQMRLTMRHEYARCNGYKS</sequence>
<keyword evidence="3" id="KW-1185">Reference proteome</keyword>
<dbReference type="RefSeq" id="WP_090881340.1">
    <property type="nucleotide sequence ID" value="NZ_FMXQ01000021.1"/>
</dbReference>
<accession>A0A1G6EQK7</accession>
<feature type="signal peptide" evidence="1">
    <location>
        <begin position="1"/>
        <end position="27"/>
    </location>
</feature>
<gene>
    <name evidence="2" type="ORF">SAMN02982931_04773</name>
</gene>
<dbReference type="AlphaFoldDB" id="A0A1G6EQK7"/>
<dbReference type="STRING" id="665467.SAMN02982931_04773"/>
<evidence type="ECO:0008006" key="4">
    <source>
        <dbReference type="Google" id="ProtNLM"/>
    </source>
</evidence>
<evidence type="ECO:0000313" key="3">
    <source>
        <dbReference type="Proteomes" id="UP000199071"/>
    </source>
</evidence>
<feature type="chain" id="PRO_5011654693" description="Secreted protein" evidence="1">
    <location>
        <begin position="28"/>
        <end position="108"/>
    </location>
</feature>
<name>A0A1G6EQK7_9HYPH</name>
<proteinExistence type="predicted"/>
<evidence type="ECO:0000256" key="1">
    <source>
        <dbReference type="SAM" id="SignalP"/>
    </source>
</evidence>
<dbReference type="Proteomes" id="UP000199071">
    <property type="component" value="Unassembled WGS sequence"/>
</dbReference>
<evidence type="ECO:0000313" key="2">
    <source>
        <dbReference type="EMBL" id="SDB59185.1"/>
    </source>
</evidence>
<keyword evidence="1" id="KW-0732">Signal</keyword>
<organism evidence="2 3">
    <name type="scientific">Bauldia litoralis</name>
    <dbReference type="NCBI Taxonomy" id="665467"/>
    <lineage>
        <taxon>Bacteria</taxon>
        <taxon>Pseudomonadati</taxon>
        <taxon>Pseudomonadota</taxon>
        <taxon>Alphaproteobacteria</taxon>
        <taxon>Hyphomicrobiales</taxon>
        <taxon>Kaistiaceae</taxon>
        <taxon>Bauldia</taxon>
    </lineage>
</organism>
<reference evidence="2 3" key="1">
    <citation type="submission" date="2016-10" db="EMBL/GenBank/DDBJ databases">
        <authorList>
            <person name="de Groot N.N."/>
        </authorList>
    </citation>
    <scope>NUCLEOTIDE SEQUENCE [LARGE SCALE GENOMIC DNA]</scope>
    <source>
        <strain evidence="2 3">ATCC 35022</strain>
    </source>
</reference>